<reference evidence="9 10" key="1">
    <citation type="submission" date="2014-06" db="EMBL/GenBank/DDBJ databases">
        <title>Whole Genome Sequences of Three Symbiotic Endozoicomonas Bacteria.</title>
        <authorList>
            <person name="Neave M.J."/>
            <person name="Apprill A."/>
            <person name="Voolstra C.R."/>
        </authorList>
    </citation>
    <scope>NUCLEOTIDE SEQUENCE [LARGE SCALE GENOMIC DNA]</scope>
    <source>
        <strain evidence="9 10">DSM 25634</strain>
    </source>
</reference>
<feature type="transmembrane region" description="Helical" evidence="8">
    <location>
        <begin position="102"/>
        <end position="122"/>
    </location>
</feature>
<dbReference type="CDD" id="cd06550">
    <property type="entry name" value="TM_ABC_iron-siderophores_like"/>
    <property type="match status" value="1"/>
</dbReference>
<dbReference type="eggNOG" id="COG0609">
    <property type="taxonomic scope" value="Bacteria"/>
</dbReference>
<feature type="transmembrane region" description="Helical" evidence="8">
    <location>
        <begin position="295"/>
        <end position="317"/>
    </location>
</feature>
<protein>
    <submittedName>
        <fullName evidence="9">Iron ABC transporter</fullName>
    </submittedName>
</protein>
<gene>
    <name evidence="9" type="ORF">GZ78_21500</name>
</gene>
<dbReference type="RefSeq" id="WP_034839979.1">
    <property type="nucleotide sequence ID" value="NZ_JOKH01000005.1"/>
</dbReference>
<feature type="transmembrane region" description="Helical" evidence="8">
    <location>
        <begin position="129"/>
        <end position="150"/>
    </location>
</feature>
<keyword evidence="4" id="KW-1003">Cell membrane</keyword>
<keyword evidence="5 8" id="KW-0812">Transmembrane</keyword>
<evidence type="ECO:0000256" key="6">
    <source>
        <dbReference type="ARBA" id="ARBA00022989"/>
    </source>
</evidence>
<dbReference type="GO" id="GO:0005886">
    <property type="term" value="C:plasma membrane"/>
    <property type="evidence" value="ECO:0007669"/>
    <property type="project" value="UniProtKB-SubCell"/>
</dbReference>
<keyword evidence="3" id="KW-0813">Transport</keyword>
<comment type="caution">
    <text evidence="9">The sequence shown here is derived from an EMBL/GenBank/DDBJ whole genome shotgun (WGS) entry which is preliminary data.</text>
</comment>
<dbReference type="AlphaFoldDB" id="A0A081NDB7"/>
<dbReference type="GO" id="GO:0022857">
    <property type="term" value="F:transmembrane transporter activity"/>
    <property type="evidence" value="ECO:0007669"/>
    <property type="project" value="InterPro"/>
</dbReference>
<evidence type="ECO:0000313" key="10">
    <source>
        <dbReference type="Proteomes" id="UP000028073"/>
    </source>
</evidence>
<feature type="transmembrane region" description="Helical" evidence="8">
    <location>
        <begin position="162"/>
        <end position="186"/>
    </location>
</feature>
<accession>A0A081NDB7</accession>
<proteinExistence type="inferred from homology"/>
<keyword evidence="7 8" id="KW-0472">Membrane</keyword>
<comment type="subcellular location">
    <subcellularLocation>
        <location evidence="1">Cell membrane</location>
        <topology evidence="1">Multi-pass membrane protein</topology>
    </subcellularLocation>
</comment>
<dbReference type="Proteomes" id="UP000028073">
    <property type="component" value="Unassembled WGS sequence"/>
</dbReference>
<organism evidence="9 10">
    <name type="scientific">Endozoicomonas numazuensis</name>
    <dbReference type="NCBI Taxonomy" id="1137799"/>
    <lineage>
        <taxon>Bacteria</taxon>
        <taxon>Pseudomonadati</taxon>
        <taxon>Pseudomonadota</taxon>
        <taxon>Gammaproteobacteria</taxon>
        <taxon>Oceanospirillales</taxon>
        <taxon>Endozoicomonadaceae</taxon>
        <taxon>Endozoicomonas</taxon>
    </lineage>
</organism>
<dbReference type="SUPFAM" id="SSF81345">
    <property type="entry name" value="ABC transporter involved in vitamin B12 uptake, BtuC"/>
    <property type="match status" value="1"/>
</dbReference>
<evidence type="ECO:0000256" key="1">
    <source>
        <dbReference type="ARBA" id="ARBA00004651"/>
    </source>
</evidence>
<dbReference type="STRING" id="1137799.GZ78_21500"/>
<dbReference type="InterPro" id="IPR037294">
    <property type="entry name" value="ABC_BtuC-like"/>
</dbReference>
<dbReference type="PANTHER" id="PTHR30472">
    <property type="entry name" value="FERRIC ENTEROBACTIN TRANSPORT SYSTEM PERMEASE PROTEIN"/>
    <property type="match status" value="1"/>
</dbReference>
<dbReference type="InterPro" id="IPR000522">
    <property type="entry name" value="ABC_transptr_permease_BtuC"/>
</dbReference>
<dbReference type="OrthoDB" id="9055647at2"/>
<keyword evidence="10" id="KW-1185">Reference proteome</keyword>
<feature type="transmembrane region" description="Helical" evidence="8">
    <location>
        <begin position="255"/>
        <end position="283"/>
    </location>
</feature>
<evidence type="ECO:0000256" key="7">
    <source>
        <dbReference type="ARBA" id="ARBA00023136"/>
    </source>
</evidence>
<dbReference type="EMBL" id="JOKH01000005">
    <property type="protein sequence ID" value="KEQ16440.1"/>
    <property type="molecule type" value="Genomic_DNA"/>
</dbReference>
<feature type="transmembrane region" description="Helical" evidence="8">
    <location>
        <begin position="323"/>
        <end position="342"/>
    </location>
</feature>
<keyword evidence="6 8" id="KW-1133">Transmembrane helix</keyword>
<evidence type="ECO:0000256" key="4">
    <source>
        <dbReference type="ARBA" id="ARBA00022475"/>
    </source>
</evidence>
<dbReference type="GO" id="GO:0033214">
    <property type="term" value="P:siderophore-iron import into cell"/>
    <property type="evidence" value="ECO:0007669"/>
    <property type="project" value="TreeGrafter"/>
</dbReference>
<evidence type="ECO:0000256" key="5">
    <source>
        <dbReference type="ARBA" id="ARBA00022692"/>
    </source>
</evidence>
<feature type="transmembrane region" description="Helical" evidence="8">
    <location>
        <begin position="207"/>
        <end position="229"/>
    </location>
</feature>
<sequence length="349" mass="36201">MNRSRKSALLLIVLAVALPAVIVLSVGTGPVSIAPLDILYILFDRLGITDSQVSDQTRLIVESIRMPRTLMGAMIGSSLAIAGAAMQGLFRNPLADPSIIGVSSGAALGAGIGIVLGGALFAGFSSSLLMDYSVSLLAFAGGVLTTWIVYKMGTTNNGTSVATMLLAGVAISALAGAGMGILNYIADDATLRSLTFWQMGSIGGANWNSVLLCFTLLGPVIFMLCRYGQVLNAMLLGESEARHLGIDVQKTKLKLILVTAMAVGVSVSVAGIIGFVGLVVPHLIRLMVGPDHRTLLPASAMLGGILLLAADMIARVAVAPAELPIGIVTALMGAPFFMSLLWQQRKRIA</sequence>
<evidence type="ECO:0000256" key="2">
    <source>
        <dbReference type="ARBA" id="ARBA00007935"/>
    </source>
</evidence>
<dbReference type="Gene3D" id="1.10.3470.10">
    <property type="entry name" value="ABC transporter involved in vitamin B12 uptake, BtuC"/>
    <property type="match status" value="1"/>
</dbReference>
<dbReference type="FunFam" id="1.10.3470.10:FF:000001">
    <property type="entry name" value="Vitamin B12 ABC transporter permease BtuC"/>
    <property type="match status" value="1"/>
</dbReference>
<evidence type="ECO:0000256" key="3">
    <source>
        <dbReference type="ARBA" id="ARBA00022448"/>
    </source>
</evidence>
<comment type="similarity">
    <text evidence="2">Belongs to the binding-protein-dependent transport system permease family. FecCD subfamily.</text>
</comment>
<evidence type="ECO:0000256" key="8">
    <source>
        <dbReference type="SAM" id="Phobius"/>
    </source>
</evidence>
<dbReference type="PANTHER" id="PTHR30472:SF25">
    <property type="entry name" value="ABC TRANSPORTER PERMEASE PROTEIN MJ0876-RELATED"/>
    <property type="match status" value="1"/>
</dbReference>
<evidence type="ECO:0000313" key="9">
    <source>
        <dbReference type="EMBL" id="KEQ16440.1"/>
    </source>
</evidence>
<name>A0A081NDB7_9GAMM</name>
<dbReference type="Pfam" id="PF01032">
    <property type="entry name" value="FecCD"/>
    <property type="match status" value="1"/>
</dbReference>